<dbReference type="Pfam" id="PF11951">
    <property type="entry name" value="Fungal_trans_2"/>
    <property type="match status" value="1"/>
</dbReference>
<dbReference type="PANTHER" id="PTHR37540:SF5">
    <property type="entry name" value="TRANSCRIPTION FACTOR DOMAIN-CONTAINING PROTEIN"/>
    <property type="match status" value="1"/>
</dbReference>
<name>A0A2L2SS73_9HYPO</name>
<protein>
    <recommendedName>
        <fullName evidence="4">Transcription factor domain-containing protein</fullName>
    </recommendedName>
</protein>
<dbReference type="EMBL" id="LN649232">
    <property type="protein sequence ID" value="CEI39951.1"/>
    <property type="molecule type" value="Genomic_DNA"/>
</dbReference>
<accession>A0A2L2SS73</accession>
<evidence type="ECO:0008006" key="4">
    <source>
        <dbReference type="Google" id="ProtNLM"/>
    </source>
</evidence>
<proteinExistence type="predicted"/>
<dbReference type="AlphaFoldDB" id="A0A2L2SS73"/>
<evidence type="ECO:0000256" key="1">
    <source>
        <dbReference type="ARBA" id="ARBA00023242"/>
    </source>
</evidence>
<organism evidence="2 3">
    <name type="scientific">Fusarium venenatum</name>
    <dbReference type="NCBI Taxonomy" id="56646"/>
    <lineage>
        <taxon>Eukaryota</taxon>
        <taxon>Fungi</taxon>
        <taxon>Dikarya</taxon>
        <taxon>Ascomycota</taxon>
        <taxon>Pezizomycotina</taxon>
        <taxon>Sordariomycetes</taxon>
        <taxon>Hypocreomycetidae</taxon>
        <taxon>Hypocreales</taxon>
        <taxon>Nectriaceae</taxon>
        <taxon>Fusarium</taxon>
    </lineage>
</organism>
<reference evidence="3" key="1">
    <citation type="submission" date="2014-10" db="EMBL/GenBank/DDBJ databases">
        <authorList>
            <person name="King R."/>
        </authorList>
    </citation>
    <scope>NUCLEOTIDE SEQUENCE [LARGE SCALE GENOMIC DNA]</scope>
    <source>
        <strain evidence="3">A3/5</strain>
    </source>
</reference>
<keyword evidence="1" id="KW-0539">Nucleus</keyword>
<dbReference type="InterPro" id="IPR021858">
    <property type="entry name" value="Fun_TF"/>
</dbReference>
<dbReference type="Proteomes" id="UP000245910">
    <property type="component" value="Chromosome IIII"/>
</dbReference>
<evidence type="ECO:0000313" key="2">
    <source>
        <dbReference type="EMBL" id="CEI39951.1"/>
    </source>
</evidence>
<dbReference type="STRING" id="56646.A0A2L2SS73"/>
<sequence>MFELVGLSFPDQVPHRQHRARIGQHGVSLGNQGRQEEQICEDDTNATVDLADEDLNGAITVGDGPIATTRTTWLSSPYSTLGCNLVDPFDSLCENPERLRQLLRHRMNPSRRFAFASARSAGEPLFRIDQQTNLVIFQGFHVKDSPLPFLADKTLFHALSLLLASQANDHLPNYETLHHRGQVLKSLRLDLLHSRNGVPSLQVITAILMLISYEYRVGDTQSIHYTAGLHIRGLQRMIYRPDILASGYNPERVQQLQRALFWQDIICSLATGTPRLLPFVHHGAFDHLREDKIYASCFALPEGLTPHIGSWPETSLAVFEDLNAMCQLVDRMHGQNTSTHLSDSDVNTTTVPVPLMEDLDDEGYPLYNNQADLEIRLVDLLSQTTGANPHNQDDLIYRACLFAAYLCTYRLSSGLWEGQYVPEKCVTEILRCMADFTRHMSPWKLAPDISFWLLNVAGGLTKNQFNGKQAAALVQRYRSFYPTGYNQDWEVVEVRLRKFVWCEHTMKSNLYRFWQECQNI</sequence>
<evidence type="ECO:0000313" key="3">
    <source>
        <dbReference type="Proteomes" id="UP000245910"/>
    </source>
</evidence>
<dbReference type="PANTHER" id="PTHR37540">
    <property type="entry name" value="TRANSCRIPTION FACTOR (ACR-2), PUTATIVE-RELATED-RELATED"/>
    <property type="match status" value="1"/>
</dbReference>
<keyword evidence="3" id="KW-1185">Reference proteome</keyword>
<dbReference type="CDD" id="cd12148">
    <property type="entry name" value="fungal_TF_MHR"/>
    <property type="match status" value="1"/>
</dbReference>